<dbReference type="RefSeq" id="WP_006308498.1">
    <property type="nucleotide sequence ID" value="NZ_JH601133.1"/>
</dbReference>
<accession>H3NI63</accession>
<dbReference type="AlphaFoldDB" id="H3NI63"/>
<dbReference type="eggNOG" id="COG3919">
    <property type="taxonomic scope" value="Bacteria"/>
</dbReference>
<dbReference type="STRING" id="883113.HMPREF9708_00491"/>
<dbReference type="PATRIC" id="fig|883113.3.peg.493"/>
<keyword evidence="4" id="KW-1185">Reference proteome</keyword>
<evidence type="ECO:0000313" key="4">
    <source>
        <dbReference type="Proteomes" id="UP000006190"/>
    </source>
</evidence>
<evidence type="ECO:0000313" key="3">
    <source>
        <dbReference type="EMBL" id="EHR37862.1"/>
    </source>
</evidence>
<dbReference type="Gene3D" id="3.30.470.20">
    <property type="entry name" value="ATP-grasp fold, B domain"/>
    <property type="match status" value="1"/>
</dbReference>
<evidence type="ECO:0000259" key="2">
    <source>
        <dbReference type="PROSITE" id="PS50975"/>
    </source>
</evidence>
<sequence>MQTQDFVPIVIGSNKGAYSLCRAIHEYYRIKPESIIVHDLQGTKYSQIITKHFYPHLLTDFPQTMQEVITHFSAAYPDLPKIIFGSDDWFVEQLVTYRDLFPNDWTVPYVSQAIHDQAIDKSNFYEICQTHHIPYPQTFSESELDQLPDHLSYVVKAANTPLYQNLSFKGKEKVYLCPNKSHAQAAVKLIREAGYHDSIVIQEQLALKPTYQASITAYRSPHDLEIKLISFGKVMVEDPTPESLGNNLVILTQEIDPKVYDDSKRLLEALEWTGFANFDLIYNERTGEYNFLEINPRLPMTNYYATAAGGNVAKYYIEDYLLKKPMDLTILRENVVFTSLTKHLTQKVIGQTPDWQTVASCYQKGQVYNAFSYHKEWDPRRHLYVLLNKLNYYRKFKRVNFI</sequence>
<keyword evidence="1" id="KW-0547">Nucleotide-binding</keyword>
<dbReference type="InterPro" id="IPR011761">
    <property type="entry name" value="ATP-grasp"/>
</dbReference>
<dbReference type="GO" id="GO:0046872">
    <property type="term" value="F:metal ion binding"/>
    <property type="evidence" value="ECO:0007669"/>
    <property type="project" value="InterPro"/>
</dbReference>
<evidence type="ECO:0000256" key="1">
    <source>
        <dbReference type="PROSITE-ProRule" id="PRU00409"/>
    </source>
</evidence>
<dbReference type="GO" id="GO:0005524">
    <property type="term" value="F:ATP binding"/>
    <property type="evidence" value="ECO:0007669"/>
    <property type="project" value="UniProtKB-UniRule"/>
</dbReference>
<protein>
    <recommendedName>
        <fullName evidence="2">ATP-grasp domain-containing protein</fullName>
    </recommendedName>
</protein>
<gene>
    <name evidence="3" type="ORF">HMPREF9708_00491</name>
</gene>
<dbReference type="EMBL" id="AGEG01000003">
    <property type="protein sequence ID" value="EHR37862.1"/>
    <property type="molecule type" value="Genomic_DNA"/>
</dbReference>
<dbReference type="PROSITE" id="PS50975">
    <property type="entry name" value="ATP_GRASP"/>
    <property type="match status" value="1"/>
</dbReference>
<reference evidence="3 4" key="1">
    <citation type="submission" date="2012-01" db="EMBL/GenBank/DDBJ databases">
        <title>The Genome Sequence of Facklamia languida CCUG 37842.</title>
        <authorList>
            <consortium name="The Broad Institute Genome Sequencing Platform"/>
            <person name="Earl A."/>
            <person name="Ward D."/>
            <person name="Feldgarden M."/>
            <person name="Gevers D."/>
            <person name="Huys G."/>
            <person name="Young S.K."/>
            <person name="Zeng Q."/>
            <person name="Gargeya S."/>
            <person name="Fitzgerald M."/>
            <person name="Haas B."/>
            <person name="Abouelleil A."/>
            <person name="Alvarado L."/>
            <person name="Arachchi H.M."/>
            <person name="Berlin A."/>
            <person name="Chapman S.B."/>
            <person name="Gearin G."/>
            <person name="Goldberg J."/>
            <person name="Griggs A."/>
            <person name="Gujja S."/>
            <person name="Hansen M."/>
            <person name="Heiman D."/>
            <person name="Howarth C."/>
            <person name="Larimer J."/>
            <person name="Lui A."/>
            <person name="MacDonald P.J.P."/>
            <person name="McCowen C."/>
            <person name="Montmayeur A."/>
            <person name="Murphy C."/>
            <person name="Neiman D."/>
            <person name="Pearson M."/>
            <person name="Priest M."/>
            <person name="Roberts A."/>
            <person name="Saif S."/>
            <person name="Shea T."/>
            <person name="Sisk P."/>
            <person name="Stolte C."/>
            <person name="Sykes S."/>
            <person name="Wortman J."/>
            <person name="Nusbaum C."/>
            <person name="Birren B."/>
        </authorList>
    </citation>
    <scope>NUCLEOTIDE SEQUENCE [LARGE SCALE GENOMIC DNA]</scope>
    <source>
        <strain evidence="3 4">CCUG 37842</strain>
    </source>
</reference>
<feature type="domain" description="ATP-grasp" evidence="2">
    <location>
        <begin position="125"/>
        <end position="321"/>
    </location>
</feature>
<name>H3NI63_9LACT</name>
<comment type="caution">
    <text evidence="3">The sequence shown here is derived from an EMBL/GenBank/DDBJ whole genome shotgun (WGS) entry which is preliminary data.</text>
</comment>
<dbReference type="HOGENOM" id="CLU_054906_0_0_9"/>
<dbReference type="Proteomes" id="UP000006190">
    <property type="component" value="Unassembled WGS sequence"/>
</dbReference>
<dbReference type="SUPFAM" id="SSF56059">
    <property type="entry name" value="Glutathione synthetase ATP-binding domain-like"/>
    <property type="match status" value="1"/>
</dbReference>
<keyword evidence="1" id="KW-0067">ATP-binding</keyword>
<proteinExistence type="predicted"/>
<organism evidence="3 4">
    <name type="scientific">Facklamia languida CCUG 37842</name>
    <dbReference type="NCBI Taxonomy" id="883113"/>
    <lineage>
        <taxon>Bacteria</taxon>
        <taxon>Bacillati</taxon>
        <taxon>Bacillota</taxon>
        <taxon>Bacilli</taxon>
        <taxon>Lactobacillales</taxon>
        <taxon>Aerococcaceae</taxon>
        <taxon>Facklamia</taxon>
    </lineage>
</organism>
<dbReference type="OrthoDB" id="5420347at2"/>